<dbReference type="Pfam" id="PF00106">
    <property type="entry name" value="adh_short"/>
    <property type="match status" value="1"/>
</dbReference>
<dbReference type="SUPFAM" id="SSF51735">
    <property type="entry name" value="NAD(P)-binding Rossmann-fold domains"/>
    <property type="match status" value="1"/>
</dbReference>
<keyword evidence="3" id="KW-0560">Oxidoreductase</keyword>
<proteinExistence type="inferred from homology"/>
<dbReference type="Proteomes" id="UP000284706">
    <property type="component" value="Unassembled WGS sequence"/>
</dbReference>
<dbReference type="InterPro" id="IPR036291">
    <property type="entry name" value="NAD(P)-bd_dom_sf"/>
</dbReference>
<dbReference type="InParanoid" id="A0A409YUL6"/>
<dbReference type="GO" id="GO:0005737">
    <property type="term" value="C:cytoplasm"/>
    <property type="evidence" value="ECO:0007669"/>
    <property type="project" value="TreeGrafter"/>
</dbReference>
<evidence type="ECO:0000256" key="3">
    <source>
        <dbReference type="ARBA" id="ARBA00023002"/>
    </source>
</evidence>
<accession>A0A409YUL6</accession>
<keyword evidence="5" id="KW-1185">Reference proteome</keyword>
<dbReference type="AlphaFoldDB" id="A0A409YUL6"/>
<evidence type="ECO:0000313" key="4">
    <source>
        <dbReference type="EMBL" id="PPR06690.1"/>
    </source>
</evidence>
<gene>
    <name evidence="4" type="ORF">CVT26_001451</name>
</gene>
<dbReference type="OrthoDB" id="9876299at2759"/>
<comment type="caution">
    <text evidence="4">The sequence shown here is derived from an EMBL/GenBank/DDBJ whole genome shotgun (WGS) entry which is preliminary data.</text>
</comment>
<protein>
    <recommendedName>
        <fullName evidence="6">NAD(P)-binding protein</fullName>
    </recommendedName>
</protein>
<name>A0A409YUL6_9AGAR</name>
<evidence type="ECO:0000256" key="2">
    <source>
        <dbReference type="ARBA" id="ARBA00022857"/>
    </source>
</evidence>
<dbReference type="PRINTS" id="PR00081">
    <property type="entry name" value="GDHRDH"/>
</dbReference>
<sequence length="272" mass="30596">MPSWLITGSNRGIGLALVQHLLESSLDNYVIATGRNISVISLQELTSKYPQDRLQIIQLDVADRVSVDEAVKKLWSLLPEGLDYLVNNAGVHPQPWAKFEDLHRIIVSRELEYTNLKRDYGLFRDELEFSTIVPLRLSRLLLPLTRKSKEKKVIFITSAMGSFERTYPLVDQCNAYSVAKAALNMLAHKWAASLKLEGVTVAIVHPAAHRLHIGWVKTDIGDPLLEWMTKNAPAVKQIDSKDSAAGIVQLAEGWKLEKTGEFMNWDGTSLPW</sequence>
<dbReference type="FunCoup" id="A0A409YUL6">
    <property type="interactions" value="100"/>
</dbReference>
<dbReference type="InterPro" id="IPR002347">
    <property type="entry name" value="SDR_fam"/>
</dbReference>
<evidence type="ECO:0008006" key="6">
    <source>
        <dbReference type="Google" id="ProtNLM"/>
    </source>
</evidence>
<keyword evidence="2" id="KW-0521">NADP</keyword>
<evidence type="ECO:0000256" key="1">
    <source>
        <dbReference type="ARBA" id="ARBA00006484"/>
    </source>
</evidence>
<reference evidence="4 5" key="1">
    <citation type="journal article" date="2018" name="Evol. Lett.">
        <title>Horizontal gene cluster transfer increased hallucinogenic mushroom diversity.</title>
        <authorList>
            <person name="Reynolds H.T."/>
            <person name="Vijayakumar V."/>
            <person name="Gluck-Thaler E."/>
            <person name="Korotkin H.B."/>
            <person name="Matheny P.B."/>
            <person name="Slot J.C."/>
        </authorList>
    </citation>
    <scope>NUCLEOTIDE SEQUENCE [LARGE SCALE GENOMIC DNA]</scope>
    <source>
        <strain evidence="4 5">SRW20</strain>
    </source>
</reference>
<dbReference type="Gene3D" id="3.40.50.720">
    <property type="entry name" value="NAD(P)-binding Rossmann-like Domain"/>
    <property type="match status" value="1"/>
</dbReference>
<dbReference type="GO" id="GO:0016491">
    <property type="term" value="F:oxidoreductase activity"/>
    <property type="evidence" value="ECO:0007669"/>
    <property type="project" value="UniProtKB-KW"/>
</dbReference>
<organism evidence="4 5">
    <name type="scientific">Gymnopilus dilepis</name>
    <dbReference type="NCBI Taxonomy" id="231916"/>
    <lineage>
        <taxon>Eukaryota</taxon>
        <taxon>Fungi</taxon>
        <taxon>Dikarya</taxon>
        <taxon>Basidiomycota</taxon>
        <taxon>Agaricomycotina</taxon>
        <taxon>Agaricomycetes</taxon>
        <taxon>Agaricomycetidae</taxon>
        <taxon>Agaricales</taxon>
        <taxon>Agaricineae</taxon>
        <taxon>Hymenogastraceae</taxon>
        <taxon>Gymnopilus</taxon>
    </lineage>
</organism>
<dbReference type="PANTHER" id="PTHR43544:SF7">
    <property type="entry name" value="NADB-LER2"/>
    <property type="match status" value="1"/>
</dbReference>
<dbReference type="EMBL" id="NHYE01000257">
    <property type="protein sequence ID" value="PPR06690.1"/>
    <property type="molecule type" value="Genomic_DNA"/>
</dbReference>
<comment type="similarity">
    <text evidence="1">Belongs to the short-chain dehydrogenases/reductases (SDR) family.</text>
</comment>
<dbReference type="InterPro" id="IPR051468">
    <property type="entry name" value="Fungal_SecMetab_SDRs"/>
</dbReference>
<dbReference type="PANTHER" id="PTHR43544">
    <property type="entry name" value="SHORT-CHAIN DEHYDROGENASE/REDUCTASE"/>
    <property type="match status" value="1"/>
</dbReference>
<evidence type="ECO:0000313" key="5">
    <source>
        <dbReference type="Proteomes" id="UP000284706"/>
    </source>
</evidence>